<evidence type="ECO:0000256" key="4">
    <source>
        <dbReference type="ARBA" id="ARBA00022679"/>
    </source>
</evidence>
<dbReference type="GO" id="GO:0004144">
    <property type="term" value="F:diacylglycerol O-acyltransferase activity"/>
    <property type="evidence" value="ECO:0007669"/>
    <property type="project" value="TreeGrafter"/>
</dbReference>
<dbReference type="Proteomes" id="UP000694520">
    <property type="component" value="Chromosome 13"/>
</dbReference>
<dbReference type="PANTHER" id="PTHR12317">
    <property type="entry name" value="DIACYLGLYCEROL O-ACYLTRANSFERASE"/>
    <property type="match status" value="1"/>
</dbReference>
<dbReference type="Ensembl" id="ENSBGRT00000031044.1">
    <property type="protein sequence ID" value="ENSBGRP00000026905.1"/>
    <property type="gene ID" value="ENSBGRG00000016922.1"/>
</dbReference>
<evidence type="ECO:0000313" key="12">
    <source>
        <dbReference type="Proteomes" id="UP000694520"/>
    </source>
</evidence>
<keyword evidence="8" id="KW-0443">Lipid metabolism</keyword>
<comment type="subcellular location">
    <subcellularLocation>
        <location evidence="1">Endoplasmic reticulum membrane</location>
        <topology evidence="1">Multi-pass membrane protein</topology>
    </subcellularLocation>
</comment>
<keyword evidence="9" id="KW-0472">Membrane</keyword>
<keyword evidence="5" id="KW-0812">Transmembrane</keyword>
<evidence type="ECO:0000256" key="10">
    <source>
        <dbReference type="ARBA" id="ARBA00023315"/>
    </source>
</evidence>
<dbReference type="GO" id="GO:0005789">
    <property type="term" value="C:endoplasmic reticulum membrane"/>
    <property type="evidence" value="ECO:0007669"/>
    <property type="project" value="UniProtKB-SubCell"/>
</dbReference>
<keyword evidence="10" id="KW-0012">Acyltransferase</keyword>
<dbReference type="AlphaFoldDB" id="A0A8B9XSX7"/>
<name>A0A8B9XSX7_BOSMU</name>
<dbReference type="InterPro" id="IPR007130">
    <property type="entry name" value="DAGAT"/>
</dbReference>
<keyword evidence="12" id="KW-1185">Reference proteome</keyword>
<comment type="similarity">
    <text evidence="2">Belongs to the diacylglycerol acyltransferase family.</text>
</comment>
<keyword evidence="4" id="KW-0808">Transferase</keyword>
<sequence length="171" mass="19172">MVPASLPRLGLLRGLHWPPVHKILDDQYSVCDLVVPGLRNATAGGQAECFHKALDLMEVHEGRFPHLGLVSADKESAAHILSRKGGGNLLFIIVGGVKEALNGRPGAYKLVLRNRKGFIRLALIHGYQEEGSEFSWRLARIVFWRQDCRGKCRFYFGKESHNPLTMKSLSW</sequence>
<evidence type="ECO:0000256" key="6">
    <source>
        <dbReference type="ARBA" id="ARBA00022824"/>
    </source>
</evidence>
<evidence type="ECO:0000256" key="1">
    <source>
        <dbReference type="ARBA" id="ARBA00004477"/>
    </source>
</evidence>
<dbReference type="GO" id="GO:0019432">
    <property type="term" value="P:triglyceride biosynthetic process"/>
    <property type="evidence" value="ECO:0007669"/>
    <property type="project" value="TreeGrafter"/>
</dbReference>
<keyword evidence="7" id="KW-1133">Transmembrane helix</keyword>
<organism evidence="11 12">
    <name type="scientific">Bos mutus grunniens</name>
    <name type="common">Wild yak</name>
    <name type="synonym">Bos grunniens</name>
    <dbReference type="NCBI Taxonomy" id="30521"/>
    <lineage>
        <taxon>Eukaryota</taxon>
        <taxon>Metazoa</taxon>
        <taxon>Chordata</taxon>
        <taxon>Craniata</taxon>
        <taxon>Vertebrata</taxon>
        <taxon>Euteleostomi</taxon>
        <taxon>Mammalia</taxon>
        <taxon>Eutheria</taxon>
        <taxon>Laurasiatheria</taxon>
        <taxon>Artiodactyla</taxon>
        <taxon>Ruminantia</taxon>
        <taxon>Pecora</taxon>
        <taxon>Bovidae</taxon>
        <taxon>Bovinae</taxon>
        <taxon>Bos</taxon>
    </lineage>
</organism>
<dbReference type="Pfam" id="PF03982">
    <property type="entry name" value="DAGAT"/>
    <property type="match status" value="1"/>
</dbReference>
<evidence type="ECO:0000256" key="8">
    <source>
        <dbReference type="ARBA" id="ARBA00023098"/>
    </source>
</evidence>
<dbReference type="GO" id="GO:0006651">
    <property type="term" value="P:diacylglycerol biosynthetic process"/>
    <property type="evidence" value="ECO:0007669"/>
    <property type="project" value="TreeGrafter"/>
</dbReference>
<keyword evidence="3" id="KW-0444">Lipid biosynthesis</keyword>
<evidence type="ECO:0000256" key="2">
    <source>
        <dbReference type="ARBA" id="ARBA00005420"/>
    </source>
</evidence>
<evidence type="ECO:0000256" key="3">
    <source>
        <dbReference type="ARBA" id="ARBA00022516"/>
    </source>
</evidence>
<evidence type="ECO:0000256" key="7">
    <source>
        <dbReference type="ARBA" id="ARBA00022989"/>
    </source>
</evidence>
<dbReference type="GeneTree" id="ENSGT01030000234582"/>
<dbReference type="GO" id="GO:0003846">
    <property type="term" value="F:2-acylglycerol O-acyltransferase activity"/>
    <property type="evidence" value="ECO:0007669"/>
    <property type="project" value="TreeGrafter"/>
</dbReference>
<accession>A0A8B9XSX7</accession>
<reference evidence="11" key="2">
    <citation type="submission" date="2025-08" db="UniProtKB">
        <authorList>
            <consortium name="Ensembl"/>
        </authorList>
    </citation>
    <scope>IDENTIFICATION</scope>
</reference>
<proteinExistence type="inferred from homology"/>
<keyword evidence="6" id="KW-0256">Endoplasmic reticulum</keyword>
<evidence type="ECO:0000256" key="9">
    <source>
        <dbReference type="ARBA" id="ARBA00023136"/>
    </source>
</evidence>
<dbReference type="PANTHER" id="PTHR12317:SF74">
    <property type="entry name" value="2-ACYLGLYCEROL O-ACYLTRANSFERASE 2"/>
    <property type="match status" value="1"/>
</dbReference>
<reference evidence="11" key="1">
    <citation type="submission" date="2019-05" db="EMBL/GenBank/DDBJ databases">
        <authorList>
            <person name="Zhang S."/>
            <person name="Liu J."/>
        </authorList>
    </citation>
    <scope>NUCLEOTIDE SEQUENCE [LARGE SCALE GENOMIC DNA]</scope>
</reference>
<protein>
    <submittedName>
        <fullName evidence="11">Uncharacterized protein</fullName>
    </submittedName>
</protein>
<evidence type="ECO:0000256" key="5">
    <source>
        <dbReference type="ARBA" id="ARBA00022692"/>
    </source>
</evidence>
<evidence type="ECO:0000313" key="11">
    <source>
        <dbReference type="Ensembl" id="ENSBGRP00000026905.1"/>
    </source>
</evidence>
<reference evidence="11" key="3">
    <citation type="submission" date="2025-09" db="UniProtKB">
        <authorList>
            <consortium name="Ensembl"/>
        </authorList>
    </citation>
    <scope>IDENTIFICATION</scope>
</reference>